<dbReference type="EMBL" id="LMAW01000806">
    <property type="protein sequence ID" value="KQK85361.1"/>
    <property type="molecule type" value="Genomic_DNA"/>
</dbReference>
<dbReference type="PANTHER" id="PTHR14324:SF3">
    <property type="entry name" value="CONDENSIN-2 COMPLEX SUBUNIT H2"/>
    <property type="match status" value="1"/>
</dbReference>
<keyword evidence="2" id="KW-0226">DNA condensation</keyword>
<evidence type="ECO:0000259" key="5">
    <source>
        <dbReference type="Pfam" id="PF06278"/>
    </source>
</evidence>
<dbReference type="AlphaFoldDB" id="A0A0Q3RI45"/>
<gene>
    <name evidence="6" type="ORF">AAES_40738</name>
</gene>
<dbReference type="InterPro" id="IPR031739">
    <property type="entry name" value="Ncaph2"/>
</dbReference>
<evidence type="ECO:0000256" key="4">
    <source>
        <dbReference type="SAM" id="MobiDB-lite"/>
    </source>
</evidence>
<accession>A0A0Q3RI45</accession>
<dbReference type="GO" id="GO:0003682">
    <property type="term" value="F:chromatin binding"/>
    <property type="evidence" value="ECO:0007669"/>
    <property type="project" value="TreeGrafter"/>
</dbReference>
<evidence type="ECO:0000256" key="1">
    <source>
        <dbReference type="ARBA" id="ARBA00016903"/>
    </source>
</evidence>
<proteinExistence type="predicted"/>
<evidence type="ECO:0000256" key="3">
    <source>
        <dbReference type="ARBA" id="ARBA00030479"/>
    </source>
</evidence>
<dbReference type="GO" id="GO:0010032">
    <property type="term" value="P:meiotic chromosome condensation"/>
    <property type="evidence" value="ECO:0007669"/>
    <property type="project" value="TreeGrafter"/>
</dbReference>
<dbReference type="Pfam" id="PF06278">
    <property type="entry name" value="CNDH2_N"/>
    <property type="match status" value="1"/>
</dbReference>
<dbReference type="GO" id="GO:0051306">
    <property type="term" value="P:mitotic sister chromatid separation"/>
    <property type="evidence" value="ECO:0007669"/>
    <property type="project" value="TreeGrafter"/>
</dbReference>
<evidence type="ECO:0000313" key="7">
    <source>
        <dbReference type="Proteomes" id="UP000051836"/>
    </source>
</evidence>
<dbReference type="STRING" id="12930.A0A0Q3RI45"/>
<dbReference type="InterPro" id="IPR009378">
    <property type="entry name" value="H2_N"/>
</dbReference>
<feature type="domain" description="Condensin II complex subunit H2 N-terminal" evidence="5">
    <location>
        <begin position="10"/>
        <end position="74"/>
    </location>
</feature>
<dbReference type="PANTHER" id="PTHR14324">
    <property type="entry name" value="CONDENSIN-2 COMPLEX SUBUNIT H2"/>
    <property type="match status" value="1"/>
</dbReference>
<organism evidence="6 7">
    <name type="scientific">Amazona aestiva</name>
    <name type="common">Blue-fronted Amazon parrot</name>
    <dbReference type="NCBI Taxonomy" id="12930"/>
    <lineage>
        <taxon>Eukaryota</taxon>
        <taxon>Metazoa</taxon>
        <taxon>Chordata</taxon>
        <taxon>Craniata</taxon>
        <taxon>Vertebrata</taxon>
        <taxon>Euteleostomi</taxon>
        <taxon>Archelosauria</taxon>
        <taxon>Archosauria</taxon>
        <taxon>Dinosauria</taxon>
        <taxon>Saurischia</taxon>
        <taxon>Theropoda</taxon>
        <taxon>Coelurosauria</taxon>
        <taxon>Aves</taxon>
        <taxon>Neognathae</taxon>
        <taxon>Neoaves</taxon>
        <taxon>Telluraves</taxon>
        <taxon>Australaves</taxon>
        <taxon>Psittaciformes</taxon>
        <taxon>Psittacidae</taxon>
        <taxon>Amazona</taxon>
    </lineage>
</organism>
<feature type="region of interest" description="Disordered" evidence="4">
    <location>
        <begin position="168"/>
        <end position="198"/>
    </location>
</feature>
<sequence>MPPARGEAESRFVHLLQPIRDLTKNWEVDVAAQLSEYLEELEHVCISFDNGKTTMNFTEAALLIQGSACVYSRKELPDPWQSLDPFGDSEDKPFRKGRPFLVPPGLEDMVGGKRKRKSPRKLQNFMKWFSIAYNNVPDSRRAKRNGPTFADLEVLYWKQLKERVAAQRKLQPREPLQPEEEPELLEEERGAEDEDEGDFGEHEDMEALEMLEEGAPDPRPSNSLCYEELVRRNVESRQALDVRGYGQALVQGCGAIGHWCSFARLMAGQPPPEVSRARYVCMCLRTLRSSSSALLPLP</sequence>
<name>A0A0Q3RI45_AMAAE</name>
<evidence type="ECO:0000256" key="2">
    <source>
        <dbReference type="ARBA" id="ARBA00023067"/>
    </source>
</evidence>
<comment type="caution">
    <text evidence="6">The sequence shown here is derived from an EMBL/GenBank/DDBJ whole genome shotgun (WGS) entry which is preliminary data.</text>
</comment>
<dbReference type="GO" id="GO:0000796">
    <property type="term" value="C:condensin complex"/>
    <property type="evidence" value="ECO:0007669"/>
    <property type="project" value="TreeGrafter"/>
</dbReference>
<evidence type="ECO:0000313" key="6">
    <source>
        <dbReference type="EMBL" id="KQK85361.1"/>
    </source>
</evidence>
<reference evidence="6 7" key="1">
    <citation type="submission" date="2015-10" db="EMBL/GenBank/DDBJ databases">
        <authorList>
            <person name="Gilbert D.G."/>
        </authorList>
    </citation>
    <scope>NUCLEOTIDE SEQUENCE [LARGE SCALE GENOMIC DNA]</scope>
    <source>
        <strain evidence="6">FVVF132</strain>
    </source>
</reference>
<feature type="compositionally biased region" description="Acidic residues" evidence="4">
    <location>
        <begin position="177"/>
        <end position="198"/>
    </location>
</feature>
<dbReference type="Proteomes" id="UP000051836">
    <property type="component" value="Unassembled WGS sequence"/>
</dbReference>
<keyword evidence="7" id="KW-1185">Reference proteome</keyword>
<protein>
    <recommendedName>
        <fullName evidence="1">Condensin-2 complex subunit H2</fullName>
    </recommendedName>
    <alternativeName>
        <fullName evidence="3">Non-SMC condensin II complex subunit H2</fullName>
    </alternativeName>
</protein>
<dbReference type="OrthoDB" id="10038475at2759"/>
<dbReference type="GO" id="GO:0005634">
    <property type="term" value="C:nucleus"/>
    <property type="evidence" value="ECO:0007669"/>
    <property type="project" value="TreeGrafter"/>
</dbReference>